<keyword evidence="9" id="KW-1185">Reference proteome</keyword>
<dbReference type="Pfam" id="PF13515">
    <property type="entry name" value="FUSC_2"/>
    <property type="match status" value="1"/>
</dbReference>
<feature type="transmembrane region" description="Helical" evidence="6">
    <location>
        <begin position="158"/>
        <end position="178"/>
    </location>
</feature>
<dbReference type="RefSeq" id="WP_139186505.1">
    <property type="nucleotide sequence ID" value="NZ_FNKO01000001.1"/>
</dbReference>
<dbReference type="Proteomes" id="UP000199301">
    <property type="component" value="Unassembled WGS sequence"/>
</dbReference>
<feature type="transmembrane region" description="Helical" evidence="6">
    <location>
        <begin position="394"/>
        <end position="410"/>
    </location>
</feature>
<organism evidence="8 9">
    <name type="scientific">Actinopolyspora saharensis</name>
    <dbReference type="NCBI Taxonomy" id="995062"/>
    <lineage>
        <taxon>Bacteria</taxon>
        <taxon>Bacillati</taxon>
        <taxon>Actinomycetota</taxon>
        <taxon>Actinomycetes</taxon>
        <taxon>Actinopolysporales</taxon>
        <taxon>Actinopolysporaceae</taxon>
        <taxon>Actinopolyspora</taxon>
    </lineage>
</organism>
<evidence type="ECO:0000256" key="4">
    <source>
        <dbReference type="ARBA" id="ARBA00023136"/>
    </source>
</evidence>
<proteinExistence type="predicted"/>
<feature type="transmembrane region" description="Helical" evidence="6">
    <location>
        <begin position="464"/>
        <end position="482"/>
    </location>
</feature>
<feature type="transmembrane region" description="Helical" evidence="6">
    <location>
        <begin position="58"/>
        <end position="75"/>
    </location>
</feature>
<dbReference type="SUPFAM" id="SSF49464">
    <property type="entry name" value="Carboxypeptidase regulatory domain-like"/>
    <property type="match status" value="1"/>
</dbReference>
<dbReference type="AlphaFoldDB" id="A0A1H0Z164"/>
<feature type="region of interest" description="Disordered" evidence="5">
    <location>
        <begin position="837"/>
        <end position="864"/>
    </location>
</feature>
<dbReference type="InterPro" id="IPR049453">
    <property type="entry name" value="Memb_transporter_dom"/>
</dbReference>
<dbReference type="InterPro" id="IPR008969">
    <property type="entry name" value="CarboxyPept-like_regulatory"/>
</dbReference>
<dbReference type="OrthoDB" id="7431670at2"/>
<evidence type="ECO:0000313" key="8">
    <source>
        <dbReference type="EMBL" id="SDQ21118.1"/>
    </source>
</evidence>
<gene>
    <name evidence="8" type="ORF">SAMN04489718_0782</name>
</gene>
<keyword evidence="4 6" id="KW-0472">Membrane</keyword>
<evidence type="ECO:0000259" key="7">
    <source>
        <dbReference type="Pfam" id="PF13515"/>
    </source>
</evidence>
<feature type="region of interest" description="Disordered" evidence="5">
    <location>
        <begin position="567"/>
        <end position="591"/>
    </location>
</feature>
<reference evidence="9" key="1">
    <citation type="submission" date="2016-10" db="EMBL/GenBank/DDBJ databases">
        <authorList>
            <person name="Varghese N."/>
            <person name="Submissions S."/>
        </authorList>
    </citation>
    <scope>NUCLEOTIDE SEQUENCE [LARGE SCALE GENOMIC DNA]</scope>
    <source>
        <strain evidence="9">DSM 45459</strain>
    </source>
</reference>
<name>A0A1H0Z164_9ACTN</name>
<evidence type="ECO:0000256" key="5">
    <source>
        <dbReference type="SAM" id="MobiDB-lite"/>
    </source>
</evidence>
<sequence length="864" mass="92278">MANSLRDGTRQAWDRIVASDPGLNRLRLALSGVLAVGTTLLVEYGLDLLLEAGPRGSLVVMLLGAVVGMMGAMALTGSQVWPKIRTAAFFPVAIGVGMVPSMLTSGHHALRLTLFVAMMFAAVFVRRFGMAFFFYGFMAWMGYFFTTFLGATPDQLPTLLLSVAVATVTLLVLSTTVLRVHVGRTLRRTLSAFRSRGRAVAATGADILAAEEPTQRMWRRLHGRQVRLAEAALMVEGWLGEQESTPRGRSAAGLRRQLIDAQLAVEGVAASVSPLTRAPAELRAVAARTMRALATSDHEAAVRAARELRSMSTPDEALSGAVRQLAASVQDFVAIVRDWTDQDSGQRHHAEEFAPAVTLAMGNLPGSAAVAGGVPARGSRWNPLSRLDLNTRQAIQVTVAGALAVLAGLAVSPTRYYWAAIAAFVVFTGASTRSETSIKAVNRVVGTCAGLFAALWLAQLTAGNTPLILAVILACIFCGFYLMRVSYAFMIFFITILVGQLYTVLNQLSDQVMLLRLEETAVGAASGILVSLVVVPLSTRDTVRSARASFFTDLAVLLRAAAHRLGVPDESRTDENQADEPAEQQQSPDGLSRVLDQRLQQIQLIADPLTRHPIGGNDVRWFRHRLVFYTACASYARQLAAGLRHVEPDYRVEGAGHACGYLAAVADALAEHRPDRTAPGIDRDLSLAGRALEHPTTPATEPVRHSLSRLHQVLYQLAVPGDMTADPHLLPEAETTGGTAAPAGWESTPDGHEEHRGSGGTGLHGVVRDTAGDPLPHAVITVIGTHGQQLGRIDADDRGTYAFPELPADAVTVVTSAAGFVSDARFAPLPVPGRAQARHDFTLAPTAARERRTAEHSGSGPARS</sequence>
<feature type="compositionally biased region" description="Low complexity" evidence="5">
    <location>
        <begin position="732"/>
        <end position="744"/>
    </location>
</feature>
<feature type="domain" description="Integral membrane bound transporter" evidence="7">
    <location>
        <begin position="403"/>
        <end position="530"/>
    </location>
</feature>
<dbReference type="GO" id="GO:0016020">
    <property type="term" value="C:membrane"/>
    <property type="evidence" value="ECO:0007669"/>
    <property type="project" value="UniProtKB-SubCell"/>
</dbReference>
<evidence type="ECO:0000256" key="3">
    <source>
        <dbReference type="ARBA" id="ARBA00022989"/>
    </source>
</evidence>
<evidence type="ECO:0000256" key="1">
    <source>
        <dbReference type="ARBA" id="ARBA00004141"/>
    </source>
</evidence>
<dbReference type="Gene3D" id="2.60.40.1120">
    <property type="entry name" value="Carboxypeptidase-like, regulatory domain"/>
    <property type="match status" value="1"/>
</dbReference>
<feature type="transmembrane region" description="Helical" evidence="6">
    <location>
        <begin position="132"/>
        <end position="152"/>
    </location>
</feature>
<protein>
    <submittedName>
        <fullName evidence="8">Uncharacterized membrane protein YccC</fullName>
    </submittedName>
</protein>
<keyword evidence="3 6" id="KW-1133">Transmembrane helix</keyword>
<dbReference type="STRING" id="995062.SAMN04489718_0782"/>
<feature type="region of interest" description="Disordered" evidence="5">
    <location>
        <begin position="732"/>
        <end position="771"/>
    </location>
</feature>
<comment type="subcellular location">
    <subcellularLocation>
        <location evidence="1">Membrane</location>
        <topology evidence="1">Multi-pass membrane protein</topology>
    </subcellularLocation>
</comment>
<evidence type="ECO:0000256" key="6">
    <source>
        <dbReference type="SAM" id="Phobius"/>
    </source>
</evidence>
<feature type="transmembrane region" description="Helical" evidence="6">
    <location>
        <begin position="489"/>
        <end position="508"/>
    </location>
</feature>
<evidence type="ECO:0000256" key="2">
    <source>
        <dbReference type="ARBA" id="ARBA00022692"/>
    </source>
</evidence>
<keyword evidence="2 6" id="KW-0812">Transmembrane</keyword>
<dbReference type="Pfam" id="PF13620">
    <property type="entry name" value="CarboxypepD_reg"/>
    <property type="match status" value="1"/>
</dbReference>
<feature type="transmembrane region" description="Helical" evidence="6">
    <location>
        <begin position="87"/>
        <end position="103"/>
    </location>
</feature>
<dbReference type="EMBL" id="FNKO01000001">
    <property type="protein sequence ID" value="SDQ21118.1"/>
    <property type="molecule type" value="Genomic_DNA"/>
</dbReference>
<evidence type="ECO:0000313" key="9">
    <source>
        <dbReference type="Proteomes" id="UP000199301"/>
    </source>
</evidence>
<accession>A0A1H0Z164</accession>